<accession>A0A850V7K1</accession>
<proteinExistence type="predicted"/>
<sequence>EETETWSGKNLFVDLIERISRELNLKNCWVCGSTQMSEYWPWDGISLKPFVLLKQLQQGVEPIRPRRREVWELENEITGEECILRVGDKYKTNVGKIPCKRYLIVKDKNSQWIPQTPNEYWSVQKKEKGCIY</sequence>
<evidence type="ECO:0000313" key="2">
    <source>
        <dbReference type="Proteomes" id="UP000640999"/>
    </source>
</evidence>
<keyword evidence="2" id="KW-1185">Reference proteome</keyword>
<evidence type="ECO:0000313" key="1">
    <source>
        <dbReference type="EMBL" id="NWH38560.1"/>
    </source>
</evidence>
<dbReference type="AlphaFoldDB" id="A0A850V7K1"/>
<dbReference type="OrthoDB" id="9325190at2759"/>
<gene>
    <name evidence="1" type="primary">Erv31_0</name>
    <name evidence="1" type="ORF">CHLHAR_R15564</name>
</gene>
<dbReference type="Proteomes" id="UP000640999">
    <property type="component" value="Unassembled WGS sequence"/>
</dbReference>
<organism evidence="1 2">
    <name type="scientific">Chloropsis hardwickii</name>
    <dbReference type="NCBI Taxonomy" id="667144"/>
    <lineage>
        <taxon>Eukaryota</taxon>
        <taxon>Metazoa</taxon>
        <taxon>Chordata</taxon>
        <taxon>Craniata</taxon>
        <taxon>Vertebrata</taxon>
        <taxon>Euteleostomi</taxon>
        <taxon>Archelosauria</taxon>
        <taxon>Archosauria</taxon>
        <taxon>Dinosauria</taxon>
        <taxon>Saurischia</taxon>
        <taxon>Theropoda</taxon>
        <taxon>Coelurosauria</taxon>
        <taxon>Aves</taxon>
        <taxon>Neognathae</taxon>
        <taxon>Neoaves</taxon>
        <taxon>Telluraves</taxon>
        <taxon>Australaves</taxon>
        <taxon>Passeriformes</taxon>
        <taxon>Corvoidea</taxon>
        <taxon>Irenidae</taxon>
        <taxon>Chloropsis</taxon>
    </lineage>
</organism>
<name>A0A850V7K1_9CORV</name>
<dbReference type="EMBL" id="WEIW01001623">
    <property type="protein sequence ID" value="NWH38560.1"/>
    <property type="molecule type" value="Genomic_DNA"/>
</dbReference>
<protein>
    <submittedName>
        <fullName evidence="1">ENR1 protein</fullName>
    </submittedName>
</protein>
<reference evidence="1" key="1">
    <citation type="submission" date="2019-10" db="EMBL/GenBank/DDBJ databases">
        <title>Bird 10,000 Genomes (B10K) Project - Family phase.</title>
        <authorList>
            <person name="Zhang G."/>
        </authorList>
    </citation>
    <scope>NUCLEOTIDE SEQUENCE</scope>
    <source>
        <strain evidence="1">B10K-IZ-033-78</strain>
        <tissue evidence="1">Muscle</tissue>
    </source>
</reference>
<feature type="non-terminal residue" evidence="1">
    <location>
        <position position="1"/>
    </location>
</feature>
<comment type="caution">
    <text evidence="1">The sequence shown here is derived from an EMBL/GenBank/DDBJ whole genome shotgun (WGS) entry which is preliminary data.</text>
</comment>
<feature type="non-terminal residue" evidence="1">
    <location>
        <position position="132"/>
    </location>
</feature>